<name>A0A0B0MKW1_GOSAR</name>
<keyword evidence="2" id="KW-1185">Reference proteome</keyword>
<evidence type="ECO:0000313" key="1">
    <source>
        <dbReference type="EMBL" id="KHG01395.1"/>
    </source>
</evidence>
<gene>
    <name evidence="1" type="ORF">F383_39223</name>
</gene>
<comment type="caution">
    <text evidence="1">The sequence shown here is derived from an EMBL/GenBank/DDBJ whole genome shotgun (WGS) entry which is preliminary data.</text>
</comment>
<dbReference type="AlphaFoldDB" id="A0A0B0MKW1"/>
<organism evidence="1 2">
    <name type="scientific">Gossypium arboreum</name>
    <name type="common">Tree cotton</name>
    <name type="synonym">Gossypium nanking</name>
    <dbReference type="NCBI Taxonomy" id="29729"/>
    <lineage>
        <taxon>Eukaryota</taxon>
        <taxon>Viridiplantae</taxon>
        <taxon>Streptophyta</taxon>
        <taxon>Embryophyta</taxon>
        <taxon>Tracheophyta</taxon>
        <taxon>Spermatophyta</taxon>
        <taxon>Magnoliopsida</taxon>
        <taxon>eudicotyledons</taxon>
        <taxon>Gunneridae</taxon>
        <taxon>Pentapetalae</taxon>
        <taxon>rosids</taxon>
        <taxon>malvids</taxon>
        <taxon>Malvales</taxon>
        <taxon>Malvaceae</taxon>
        <taxon>Malvoideae</taxon>
        <taxon>Gossypium</taxon>
    </lineage>
</organism>
<accession>A0A0B0MKW1</accession>
<evidence type="ECO:0000313" key="2">
    <source>
        <dbReference type="Proteomes" id="UP000032142"/>
    </source>
</evidence>
<protein>
    <submittedName>
        <fullName evidence="1">Uncharacterized protein</fullName>
    </submittedName>
</protein>
<proteinExistence type="predicted"/>
<dbReference type="EMBL" id="JRRC01189434">
    <property type="protein sequence ID" value="KHG01395.1"/>
    <property type="molecule type" value="Genomic_DNA"/>
</dbReference>
<dbReference type="Proteomes" id="UP000032142">
    <property type="component" value="Unassembled WGS sequence"/>
</dbReference>
<sequence>MVETHVTGIFGQPNSLS</sequence>
<reference evidence="2" key="1">
    <citation type="submission" date="2014-09" db="EMBL/GenBank/DDBJ databases">
        <authorList>
            <person name="Mudge J."/>
            <person name="Ramaraj T."/>
            <person name="Lindquist I.E."/>
            <person name="Bharti A.K."/>
            <person name="Sundararajan A."/>
            <person name="Cameron C.T."/>
            <person name="Woodward J.E."/>
            <person name="May G.D."/>
            <person name="Brubaker C."/>
            <person name="Broadhvest J."/>
            <person name="Wilkins T.A."/>
        </authorList>
    </citation>
    <scope>NUCLEOTIDE SEQUENCE</scope>
    <source>
        <strain evidence="2">cv. AKA8401</strain>
    </source>
</reference>